<dbReference type="Proteomes" id="UP000077671">
    <property type="component" value="Unassembled WGS sequence"/>
</dbReference>
<dbReference type="EMBL" id="LWDD02001206">
    <property type="protein sequence ID" value="KAE8251258.1"/>
    <property type="molecule type" value="Genomic_DNA"/>
</dbReference>
<dbReference type="EMBL" id="CAJHJG010005913">
    <property type="protein sequence ID" value="CAD6953498.1"/>
    <property type="molecule type" value="Genomic_DNA"/>
</dbReference>
<sequence>MPFAFTPGLCPSLGCGSVLNDWDSAKRHWPRKHNRAHPYITHQGQRAPRPLLEAWQRLPSTLPTFKKGIKTLDLAYDKHLQQQAFPFLSKDILNSFNTAPWWPQVKSDLNHKDNSDTALISSATSIPLDHGSALEVDRSLFYSTQADLPADVASTLSAALDIRPSSTFGIKDCEYSIDANTASYGHPASGGKPDISMAITPAGHITEVHEDGVMDSSILIQLLGEKIIFMWPPIASNLFFASKYHRGDASWLFEAIKHFEQGKMVHLTPGCKIHLPLGTFHAVLALTPSCLAGYRVHQPLDLISIPRLLKWDIETSIALHHDQDLLNEVLNEHENLLKLWLADRASSVQASKQDLLTIKTLWQQDLRPQLNSRIIELSRPAKRLRQH</sequence>
<evidence type="ECO:0000313" key="1">
    <source>
        <dbReference type="EMBL" id="CAD6953498.1"/>
    </source>
</evidence>
<reference evidence="2" key="2">
    <citation type="journal article" date="2019" name="IMA Fungus">
        <title>Genome sequencing and comparison of five Tilletia species to identify candidate genes for the detection of regulated species infecting wheat.</title>
        <authorList>
            <person name="Nguyen H.D.T."/>
            <person name="Sultana T."/>
            <person name="Kesanakurti P."/>
            <person name="Hambleton S."/>
        </authorList>
    </citation>
    <scope>NUCLEOTIDE SEQUENCE</scope>
    <source>
        <strain evidence="2">DAOMC 238032</strain>
    </source>
</reference>
<proteinExistence type="predicted"/>
<evidence type="ECO:0008006" key="5">
    <source>
        <dbReference type="Google" id="ProtNLM"/>
    </source>
</evidence>
<dbReference type="Proteomes" id="UP000836402">
    <property type="component" value="Unassembled WGS sequence"/>
</dbReference>
<reference evidence="1" key="3">
    <citation type="submission" date="2020-10" db="EMBL/GenBank/DDBJ databases">
        <authorList>
            <person name="Sedaghatjoo S."/>
        </authorList>
    </citation>
    <scope>NUCLEOTIDE SEQUENCE</scope>
    <source>
        <strain evidence="1">AZH3</strain>
    </source>
</reference>
<evidence type="ECO:0000313" key="4">
    <source>
        <dbReference type="Proteomes" id="UP000836402"/>
    </source>
</evidence>
<organism evidence="2 3">
    <name type="scientific">Tilletia caries</name>
    <name type="common">wheat bunt fungus</name>
    <dbReference type="NCBI Taxonomy" id="13290"/>
    <lineage>
        <taxon>Eukaryota</taxon>
        <taxon>Fungi</taxon>
        <taxon>Dikarya</taxon>
        <taxon>Basidiomycota</taxon>
        <taxon>Ustilaginomycotina</taxon>
        <taxon>Exobasidiomycetes</taxon>
        <taxon>Tilletiales</taxon>
        <taxon>Tilletiaceae</taxon>
        <taxon>Tilletia</taxon>
    </lineage>
</organism>
<dbReference type="SUPFAM" id="SSF51197">
    <property type="entry name" value="Clavaminate synthase-like"/>
    <property type="match status" value="1"/>
</dbReference>
<dbReference type="Gene3D" id="2.60.120.650">
    <property type="entry name" value="Cupin"/>
    <property type="match status" value="1"/>
</dbReference>
<dbReference type="AlphaFoldDB" id="A0A177U7K9"/>
<name>A0A177U7K9_9BASI</name>
<evidence type="ECO:0000313" key="3">
    <source>
        <dbReference type="Proteomes" id="UP000077671"/>
    </source>
</evidence>
<gene>
    <name evidence="2" type="ORF">A4X03_0g6390</name>
    <name evidence="1" type="ORF">JKIAZH3_G1256</name>
</gene>
<comment type="caution">
    <text evidence="2">The sequence shown here is derived from an EMBL/GenBank/DDBJ whole genome shotgun (WGS) entry which is preliminary data.</text>
</comment>
<evidence type="ECO:0000313" key="2">
    <source>
        <dbReference type="EMBL" id="KAE8251258.1"/>
    </source>
</evidence>
<keyword evidence="4" id="KW-1185">Reference proteome</keyword>
<protein>
    <recommendedName>
        <fullName evidence="5">JmjC domain-containing protein</fullName>
    </recommendedName>
</protein>
<accession>A0A177U7K9</accession>
<reference evidence="2" key="1">
    <citation type="submission" date="2016-04" db="EMBL/GenBank/DDBJ databases">
        <authorList>
            <person name="Nguyen H.D."/>
            <person name="Kesanakurti P."/>
            <person name="Cullis J."/>
            <person name="Levesque C.A."/>
            <person name="Hambleton S."/>
        </authorList>
    </citation>
    <scope>NUCLEOTIDE SEQUENCE</scope>
    <source>
        <strain evidence="2">DAOMC 238032</strain>
    </source>
</reference>